<dbReference type="EMBL" id="JAGRRH010000013">
    <property type="protein sequence ID" value="KAG7360468.1"/>
    <property type="molecule type" value="Genomic_DNA"/>
</dbReference>
<evidence type="ECO:0000313" key="2">
    <source>
        <dbReference type="Proteomes" id="UP000693970"/>
    </source>
</evidence>
<protein>
    <submittedName>
        <fullName evidence="1">Uncharacterized protein</fullName>
    </submittedName>
</protein>
<organism evidence="1 2">
    <name type="scientific">Nitzschia inconspicua</name>
    <dbReference type="NCBI Taxonomy" id="303405"/>
    <lineage>
        <taxon>Eukaryota</taxon>
        <taxon>Sar</taxon>
        <taxon>Stramenopiles</taxon>
        <taxon>Ochrophyta</taxon>
        <taxon>Bacillariophyta</taxon>
        <taxon>Bacillariophyceae</taxon>
        <taxon>Bacillariophycidae</taxon>
        <taxon>Bacillariales</taxon>
        <taxon>Bacillariaceae</taxon>
        <taxon>Nitzschia</taxon>
    </lineage>
</organism>
<reference evidence="1" key="1">
    <citation type="journal article" date="2021" name="Sci. Rep.">
        <title>Diploid genomic architecture of Nitzschia inconspicua, an elite biomass production diatom.</title>
        <authorList>
            <person name="Oliver A."/>
            <person name="Podell S."/>
            <person name="Pinowska A."/>
            <person name="Traller J.C."/>
            <person name="Smith S.R."/>
            <person name="McClure R."/>
            <person name="Beliaev A."/>
            <person name="Bohutskyi P."/>
            <person name="Hill E.A."/>
            <person name="Rabines A."/>
            <person name="Zheng H."/>
            <person name="Allen L.Z."/>
            <person name="Kuo A."/>
            <person name="Grigoriev I.V."/>
            <person name="Allen A.E."/>
            <person name="Hazlebeck D."/>
            <person name="Allen E.E."/>
        </authorList>
    </citation>
    <scope>NUCLEOTIDE SEQUENCE</scope>
    <source>
        <strain evidence="1">Hildebrandi</strain>
    </source>
</reference>
<comment type="caution">
    <text evidence="1">The sequence shown here is derived from an EMBL/GenBank/DDBJ whole genome shotgun (WGS) entry which is preliminary data.</text>
</comment>
<sequence>MYPIPFDDNPVGGKTISLAIGDVEGLDPGQWLSTSLVEYVLQTSLADKLPDHVLIESSNCSTYFLMCKPYAESGYRFISAACYNSHFFVDVITFDNRKPNVFQRVNVFDSLSSTARRRATAVLHHVQKFLSGFLLFLQARPPPVCPPGSGLHHADG</sequence>
<name>A0A9K3LFA8_9STRA</name>
<dbReference type="OrthoDB" id="54788at2759"/>
<reference evidence="1" key="2">
    <citation type="submission" date="2021-04" db="EMBL/GenBank/DDBJ databases">
        <authorList>
            <person name="Podell S."/>
        </authorList>
    </citation>
    <scope>NUCLEOTIDE SEQUENCE</scope>
    <source>
        <strain evidence="1">Hildebrandi</strain>
    </source>
</reference>
<accession>A0A9K3LFA8</accession>
<keyword evidence="2" id="KW-1185">Reference proteome</keyword>
<dbReference type="Proteomes" id="UP000693970">
    <property type="component" value="Unassembled WGS sequence"/>
</dbReference>
<evidence type="ECO:0000313" key="1">
    <source>
        <dbReference type="EMBL" id="KAG7360468.1"/>
    </source>
</evidence>
<proteinExistence type="predicted"/>
<dbReference type="AlphaFoldDB" id="A0A9K3LFA8"/>
<gene>
    <name evidence="1" type="ORF">IV203_035567</name>
</gene>